<name>A0AAV6JS49_9ERIC</name>
<dbReference type="Proteomes" id="UP000823749">
    <property type="component" value="Chromosome 6"/>
</dbReference>
<dbReference type="PANTHER" id="PTHR45081">
    <property type="entry name" value="EF HAND FAMILY PROTEIN, PUTATIVE, EXPRESSED-RELATED"/>
    <property type="match status" value="1"/>
</dbReference>
<dbReference type="PANTHER" id="PTHR45081:SF1">
    <property type="entry name" value="EF HAND FAMILY PROTEIN, PUTATIVE, EXPRESSED-RELATED"/>
    <property type="match status" value="1"/>
</dbReference>
<comment type="caution">
    <text evidence="1">The sequence shown here is derived from an EMBL/GenBank/DDBJ whole genome shotgun (WGS) entry which is preliminary data.</text>
</comment>
<dbReference type="GO" id="GO:0005886">
    <property type="term" value="C:plasma membrane"/>
    <property type="evidence" value="ECO:0007669"/>
    <property type="project" value="TreeGrafter"/>
</dbReference>
<reference evidence="1 2" key="1">
    <citation type="submission" date="2020-08" db="EMBL/GenBank/DDBJ databases">
        <title>Plant Genome Project.</title>
        <authorList>
            <person name="Zhang R.-G."/>
        </authorList>
    </citation>
    <scope>NUCLEOTIDE SEQUENCE [LARGE SCALE GENOMIC DNA]</scope>
    <source>
        <strain evidence="1">WSP0</strain>
        <tissue evidence="1">Leaf</tissue>
    </source>
</reference>
<accession>A0AAV6JS49</accession>
<proteinExistence type="predicted"/>
<sequence length="109" mass="12400">MVSFTEFLAMFDDPDWGFGVMSGLVKVESVDRNCHGNHVFSVCRYPVIGSRFKEMKSHFSLSSQCYSEGKVPPTFKLEEYKFKKYASASEAMKDKCMWFGLHSKSSSPS</sequence>
<dbReference type="AlphaFoldDB" id="A0AAV6JS49"/>
<protein>
    <submittedName>
        <fullName evidence="1">Uncharacterized protein</fullName>
    </submittedName>
</protein>
<evidence type="ECO:0000313" key="2">
    <source>
        <dbReference type="Proteomes" id="UP000823749"/>
    </source>
</evidence>
<dbReference type="EMBL" id="JACTNZ010000006">
    <property type="protein sequence ID" value="KAG5542927.1"/>
    <property type="molecule type" value="Genomic_DNA"/>
</dbReference>
<organism evidence="1 2">
    <name type="scientific">Rhododendron griersonianum</name>
    <dbReference type="NCBI Taxonomy" id="479676"/>
    <lineage>
        <taxon>Eukaryota</taxon>
        <taxon>Viridiplantae</taxon>
        <taxon>Streptophyta</taxon>
        <taxon>Embryophyta</taxon>
        <taxon>Tracheophyta</taxon>
        <taxon>Spermatophyta</taxon>
        <taxon>Magnoliopsida</taxon>
        <taxon>eudicotyledons</taxon>
        <taxon>Gunneridae</taxon>
        <taxon>Pentapetalae</taxon>
        <taxon>asterids</taxon>
        <taxon>Ericales</taxon>
        <taxon>Ericaceae</taxon>
        <taxon>Ericoideae</taxon>
        <taxon>Rhodoreae</taxon>
        <taxon>Rhododendron</taxon>
    </lineage>
</organism>
<evidence type="ECO:0000313" key="1">
    <source>
        <dbReference type="EMBL" id="KAG5542927.1"/>
    </source>
</evidence>
<gene>
    <name evidence="1" type="ORF">RHGRI_015875</name>
</gene>
<keyword evidence="2" id="KW-1185">Reference proteome</keyword>